<dbReference type="RefSeq" id="WP_089308241.1">
    <property type="nucleotide sequence ID" value="NZ_FZNK01000002.1"/>
</dbReference>
<proteinExistence type="predicted"/>
<evidence type="ECO:0000313" key="2">
    <source>
        <dbReference type="EMBL" id="SNR45846.1"/>
    </source>
</evidence>
<evidence type="ECO:0008006" key="4">
    <source>
        <dbReference type="Google" id="ProtNLM"/>
    </source>
</evidence>
<name>A0A238WGW6_HALEZ</name>
<organism evidence="2 3">
    <name type="scientific">Halorubrum ezzemoulense</name>
    <name type="common">Halorubrum chaoviator</name>
    <dbReference type="NCBI Taxonomy" id="337243"/>
    <lineage>
        <taxon>Archaea</taxon>
        <taxon>Methanobacteriati</taxon>
        <taxon>Methanobacteriota</taxon>
        <taxon>Stenosarchaea group</taxon>
        <taxon>Halobacteria</taxon>
        <taxon>Halobacteriales</taxon>
        <taxon>Haloferacaceae</taxon>
        <taxon>Halorubrum</taxon>
    </lineage>
</organism>
<reference evidence="2 3" key="1">
    <citation type="submission" date="2017-06" db="EMBL/GenBank/DDBJ databases">
        <authorList>
            <person name="Kim H.J."/>
            <person name="Triplett B.A."/>
        </authorList>
    </citation>
    <scope>NUCLEOTIDE SEQUENCE [LARGE SCALE GENOMIC DNA]</scope>
    <source>
        <strain evidence="2 3">DSM 19316</strain>
    </source>
</reference>
<dbReference type="AlphaFoldDB" id="A0A238WGW6"/>
<keyword evidence="1" id="KW-0812">Transmembrane</keyword>
<evidence type="ECO:0000313" key="3">
    <source>
        <dbReference type="Proteomes" id="UP000198297"/>
    </source>
</evidence>
<feature type="transmembrane region" description="Helical" evidence="1">
    <location>
        <begin position="113"/>
        <end position="131"/>
    </location>
</feature>
<dbReference type="EMBL" id="FZNK01000002">
    <property type="protein sequence ID" value="SNR45846.1"/>
    <property type="molecule type" value="Genomic_DNA"/>
</dbReference>
<protein>
    <recommendedName>
        <fullName evidence="4">DUF2127 domain-containing protein</fullName>
    </recommendedName>
</protein>
<accession>A0A238WGW6</accession>
<keyword evidence="1" id="KW-0472">Membrane</keyword>
<evidence type="ECO:0000256" key="1">
    <source>
        <dbReference type="SAM" id="Phobius"/>
    </source>
</evidence>
<keyword evidence="1" id="KW-1133">Transmembrane helix</keyword>
<feature type="transmembrane region" description="Helical" evidence="1">
    <location>
        <begin position="85"/>
        <end position="107"/>
    </location>
</feature>
<gene>
    <name evidence="2" type="ORF">SAMN06266787_102300</name>
</gene>
<dbReference type="Proteomes" id="UP000198297">
    <property type="component" value="Unassembled WGS sequence"/>
</dbReference>
<feature type="transmembrane region" description="Helical" evidence="1">
    <location>
        <begin position="55"/>
        <end position="78"/>
    </location>
</feature>
<sequence length="140" mass="14706">MSVRGRPISFWLLLLLLGQLSVRALAGGTALLVAPSGELVGLSTGPLDNAPIENFLLPGFALFLVFGLASSVVCYGLYTRRRWAWSGAIGVALALLVWVVVEVAVGFARPTRYLNVATAVGIAGVALSPAVRADRRDESA</sequence>